<organism evidence="1 2">
    <name type="scientific">Bacillus manliponensis</name>
    <dbReference type="NCBI Taxonomy" id="574376"/>
    <lineage>
        <taxon>Bacteria</taxon>
        <taxon>Bacillati</taxon>
        <taxon>Bacillota</taxon>
        <taxon>Bacilli</taxon>
        <taxon>Bacillales</taxon>
        <taxon>Bacillaceae</taxon>
        <taxon>Bacillus</taxon>
        <taxon>Bacillus cereus group</taxon>
    </lineage>
</organism>
<keyword evidence="1" id="KW-0067">ATP-binding</keyword>
<protein>
    <submittedName>
        <fullName evidence="1">ATP-binding protein</fullName>
    </submittedName>
</protein>
<dbReference type="AlphaFoldDB" id="A0A073KBT8"/>
<evidence type="ECO:0000313" key="1">
    <source>
        <dbReference type="EMBL" id="KEK19768.1"/>
    </source>
</evidence>
<dbReference type="Proteomes" id="UP000027822">
    <property type="component" value="Unassembled WGS sequence"/>
</dbReference>
<reference evidence="1 2" key="1">
    <citation type="submission" date="2014-06" db="EMBL/GenBank/DDBJ databases">
        <title>Draft genome sequence of Bacillus manliponensis JCM 15802 (MCCC 1A00708).</title>
        <authorList>
            <person name="Lai Q."/>
            <person name="Liu Y."/>
            <person name="Shao Z."/>
        </authorList>
    </citation>
    <scope>NUCLEOTIDE SEQUENCE [LARGE SCALE GENOMIC DNA]</scope>
    <source>
        <strain evidence="1 2">JCM 15802</strain>
    </source>
</reference>
<dbReference type="InterPro" id="IPR027417">
    <property type="entry name" value="P-loop_NTPase"/>
</dbReference>
<dbReference type="Pfam" id="PF13671">
    <property type="entry name" value="AAA_33"/>
    <property type="match status" value="1"/>
</dbReference>
<dbReference type="STRING" id="574376.BAMA_21240"/>
<sequence>MFFLQMAGFPGSGKSTLARAIAKHTNAVIIDHDIVKSALLQSLEAHHVQTDAAGHISYSIEWSLIDFHLSQGHSVILDSPCFYEEMLQKGKDLCEKYGAQYKYIECYLNDRKEINRRLKSRERMISQIEEIASESGFHTWVNNSKKPEKDSYLVVESGKPLHTYLDDVIIYIND</sequence>
<keyword evidence="1" id="KW-0547">Nucleotide-binding</keyword>
<accession>A0A073KBT8</accession>
<dbReference type="Gene3D" id="3.40.50.300">
    <property type="entry name" value="P-loop containing nucleotide triphosphate hydrolases"/>
    <property type="match status" value="1"/>
</dbReference>
<comment type="caution">
    <text evidence="1">The sequence shown here is derived from an EMBL/GenBank/DDBJ whole genome shotgun (WGS) entry which is preliminary data.</text>
</comment>
<evidence type="ECO:0000313" key="2">
    <source>
        <dbReference type="Proteomes" id="UP000027822"/>
    </source>
</evidence>
<proteinExistence type="predicted"/>
<keyword evidence="2" id="KW-1185">Reference proteome</keyword>
<dbReference type="SUPFAM" id="SSF52540">
    <property type="entry name" value="P-loop containing nucleoside triphosphate hydrolases"/>
    <property type="match status" value="1"/>
</dbReference>
<dbReference type="EMBL" id="JOTN01000006">
    <property type="protein sequence ID" value="KEK19768.1"/>
    <property type="molecule type" value="Genomic_DNA"/>
</dbReference>
<dbReference type="PANTHER" id="PTHR37807:SF3">
    <property type="entry name" value="OS07G0160300 PROTEIN"/>
    <property type="match status" value="1"/>
</dbReference>
<gene>
    <name evidence="1" type="ORF">BAMA_21240</name>
</gene>
<name>A0A073KBT8_9BACI</name>
<dbReference type="eggNOG" id="COG0645">
    <property type="taxonomic scope" value="Bacteria"/>
</dbReference>
<dbReference type="OrthoDB" id="3819922at2"/>
<dbReference type="GO" id="GO:0005524">
    <property type="term" value="F:ATP binding"/>
    <property type="evidence" value="ECO:0007669"/>
    <property type="project" value="UniProtKB-KW"/>
</dbReference>
<dbReference type="RefSeq" id="WP_034638642.1">
    <property type="nucleotide sequence ID" value="NZ_CBCSJC010000031.1"/>
</dbReference>
<dbReference type="PANTHER" id="PTHR37807">
    <property type="entry name" value="OS07G0160300 PROTEIN"/>
    <property type="match status" value="1"/>
</dbReference>